<name>A0A225VKE3_9STRA</name>
<accession>A0A225VKE3</accession>
<gene>
    <name evidence="1" type="ORF">PHMEG_00022050</name>
</gene>
<evidence type="ECO:0000313" key="2">
    <source>
        <dbReference type="Proteomes" id="UP000198211"/>
    </source>
</evidence>
<comment type="caution">
    <text evidence="1">The sequence shown here is derived from an EMBL/GenBank/DDBJ whole genome shotgun (WGS) entry which is preliminary data.</text>
</comment>
<organism evidence="1 2">
    <name type="scientific">Phytophthora megakarya</name>
    <dbReference type="NCBI Taxonomy" id="4795"/>
    <lineage>
        <taxon>Eukaryota</taxon>
        <taxon>Sar</taxon>
        <taxon>Stramenopiles</taxon>
        <taxon>Oomycota</taxon>
        <taxon>Peronosporomycetes</taxon>
        <taxon>Peronosporales</taxon>
        <taxon>Peronosporaceae</taxon>
        <taxon>Phytophthora</taxon>
    </lineage>
</organism>
<reference evidence="2" key="1">
    <citation type="submission" date="2017-03" db="EMBL/GenBank/DDBJ databases">
        <title>Phytopthora megakarya and P. palmivora, two closely related causual agents of cacao black pod achieved similar genome size and gene model numbers by different mechanisms.</title>
        <authorList>
            <person name="Ali S."/>
            <person name="Shao J."/>
            <person name="Larry D.J."/>
            <person name="Kronmiller B."/>
            <person name="Shen D."/>
            <person name="Strem M.D."/>
            <person name="Melnick R.L."/>
            <person name="Guiltinan M.J."/>
            <person name="Tyler B.M."/>
            <person name="Meinhardt L.W."/>
            <person name="Bailey B.A."/>
        </authorList>
    </citation>
    <scope>NUCLEOTIDE SEQUENCE [LARGE SCALE GENOMIC DNA]</scope>
    <source>
        <strain evidence="2">zdho120</strain>
    </source>
</reference>
<dbReference type="AlphaFoldDB" id="A0A225VKE3"/>
<evidence type="ECO:0000313" key="1">
    <source>
        <dbReference type="EMBL" id="OWZ05792.1"/>
    </source>
</evidence>
<proteinExistence type="predicted"/>
<dbReference type="Proteomes" id="UP000198211">
    <property type="component" value="Unassembled WGS sequence"/>
</dbReference>
<dbReference type="EMBL" id="NBNE01004249">
    <property type="protein sequence ID" value="OWZ05792.1"/>
    <property type="molecule type" value="Genomic_DNA"/>
</dbReference>
<protein>
    <submittedName>
        <fullName evidence="1">Uncharacterized protein</fullName>
    </submittedName>
</protein>
<sequence>MSHSRIDMSNAIRQGWRRTSYISPHNQHKTVLDDAHTTVGWWTPAGILPRAFGFVQLGSSRYDE</sequence>
<keyword evidence="2" id="KW-1185">Reference proteome</keyword>